<proteinExistence type="predicted"/>
<dbReference type="EMBL" id="AWWV01005832">
    <property type="protein sequence ID" value="OMP04037.1"/>
    <property type="molecule type" value="Genomic_DNA"/>
</dbReference>
<name>A0A1R3KAC5_COCAP</name>
<sequence length="43" mass="5281">MEKKKIHLGLSRLEYKHPPPQLLFYSIQLDMRRKKLDFQDLLI</sequence>
<dbReference type="Gramene" id="OMP04037">
    <property type="protein sequence ID" value="OMP04037"/>
    <property type="gene ID" value="CCACVL1_02207"/>
</dbReference>
<accession>A0A1R3KAC5</accession>
<keyword evidence="2" id="KW-1185">Reference proteome</keyword>
<dbReference type="AlphaFoldDB" id="A0A1R3KAC5"/>
<protein>
    <submittedName>
        <fullName evidence="1">Uncharacterized protein</fullName>
    </submittedName>
</protein>
<organism evidence="1 2">
    <name type="scientific">Corchorus capsularis</name>
    <name type="common">Jute</name>
    <dbReference type="NCBI Taxonomy" id="210143"/>
    <lineage>
        <taxon>Eukaryota</taxon>
        <taxon>Viridiplantae</taxon>
        <taxon>Streptophyta</taxon>
        <taxon>Embryophyta</taxon>
        <taxon>Tracheophyta</taxon>
        <taxon>Spermatophyta</taxon>
        <taxon>Magnoliopsida</taxon>
        <taxon>eudicotyledons</taxon>
        <taxon>Gunneridae</taxon>
        <taxon>Pentapetalae</taxon>
        <taxon>rosids</taxon>
        <taxon>malvids</taxon>
        <taxon>Malvales</taxon>
        <taxon>Malvaceae</taxon>
        <taxon>Grewioideae</taxon>
        <taxon>Apeibeae</taxon>
        <taxon>Corchorus</taxon>
    </lineage>
</organism>
<reference evidence="1 2" key="1">
    <citation type="submission" date="2013-09" db="EMBL/GenBank/DDBJ databases">
        <title>Corchorus capsularis genome sequencing.</title>
        <authorList>
            <person name="Alam M."/>
            <person name="Haque M.S."/>
            <person name="Islam M.S."/>
            <person name="Emdad E.M."/>
            <person name="Islam M.M."/>
            <person name="Ahmed B."/>
            <person name="Halim A."/>
            <person name="Hossen Q.M.M."/>
            <person name="Hossain M.Z."/>
            <person name="Ahmed R."/>
            <person name="Khan M.M."/>
            <person name="Islam R."/>
            <person name="Rashid M.M."/>
            <person name="Khan S.A."/>
            <person name="Rahman M.S."/>
            <person name="Alam M."/>
        </authorList>
    </citation>
    <scope>NUCLEOTIDE SEQUENCE [LARGE SCALE GENOMIC DNA]</scope>
    <source>
        <strain evidence="2">cv. CVL-1</strain>
        <tissue evidence="1">Whole seedling</tissue>
    </source>
</reference>
<gene>
    <name evidence="1" type="ORF">CCACVL1_02207</name>
</gene>
<evidence type="ECO:0000313" key="2">
    <source>
        <dbReference type="Proteomes" id="UP000188268"/>
    </source>
</evidence>
<dbReference type="Proteomes" id="UP000188268">
    <property type="component" value="Unassembled WGS sequence"/>
</dbReference>
<evidence type="ECO:0000313" key="1">
    <source>
        <dbReference type="EMBL" id="OMP04037.1"/>
    </source>
</evidence>
<comment type="caution">
    <text evidence="1">The sequence shown here is derived from an EMBL/GenBank/DDBJ whole genome shotgun (WGS) entry which is preliminary data.</text>
</comment>